<sequence>MKNEFNIKKMIINNGGYVGLPFPNLNFENLQPDLLTVGEAIKGKNILGKPFFMDVTIDGVRLPNEPLITISSKKNIVETALIGNERKGTVKEFISNDNYKIKIEGVCIDMKNPKSYPTEQVQNIIDLVSKNIPVSISNSICELFQINEIVIKNYSFPNMQGKPFSQGYILMCESNEDFYAIKKSLQ</sequence>
<dbReference type="EMBL" id="JAJAPX010000001">
    <property type="protein sequence ID" value="MCB4807132.1"/>
    <property type="molecule type" value="Genomic_DNA"/>
</dbReference>
<gene>
    <name evidence="2" type="ORF">LG651_02635</name>
</gene>
<protein>
    <submittedName>
        <fullName evidence="2">DUF6046 domain-containing protein</fullName>
    </submittedName>
</protein>
<dbReference type="RefSeq" id="WP_226694602.1">
    <property type="nucleotide sequence ID" value="NZ_JAJAPX010000001.1"/>
</dbReference>
<accession>A0A9X1I4F2</accession>
<evidence type="ECO:0000313" key="3">
    <source>
        <dbReference type="Proteomes" id="UP001139286"/>
    </source>
</evidence>
<evidence type="ECO:0000313" key="2">
    <source>
        <dbReference type="EMBL" id="MCB4807132.1"/>
    </source>
</evidence>
<reference evidence="2" key="1">
    <citation type="submission" date="2021-10" db="EMBL/GenBank/DDBJ databases">
        <title>Tamlana sargassums sp. nov., and Tamlana laminarinivorans sp. nov., two new bacteria isolated from the brown alga.</title>
        <authorList>
            <person name="Li J."/>
        </authorList>
    </citation>
    <scope>NUCLEOTIDE SEQUENCE</scope>
    <source>
        <strain evidence="2">62-3</strain>
    </source>
</reference>
<evidence type="ECO:0000259" key="1">
    <source>
        <dbReference type="Pfam" id="PF19512"/>
    </source>
</evidence>
<dbReference type="Pfam" id="PF19512">
    <property type="entry name" value="DUF6046"/>
    <property type="match status" value="1"/>
</dbReference>
<keyword evidence="3" id="KW-1185">Reference proteome</keyword>
<feature type="domain" description="DUF6046" evidence="1">
    <location>
        <begin position="61"/>
        <end position="177"/>
    </location>
</feature>
<dbReference type="InterPro" id="IPR046109">
    <property type="entry name" value="DUF6046"/>
</dbReference>
<comment type="caution">
    <text evidence="2">The sequence shown here is derived from an EMBL/GenBank/DDBJ whole genome shotgun (WGS) entry which is preliminary data.</text>
</comment>
<dbReference type="Proteomes" id="UP001139286">
    <property type="component" value="Unassembled WGS sequence"/>
</dbReference>
<organism evidence="2 3">
    <name type="scientific">Neotamlana sargassicola</name>
    <dbReference type="NCBI Taxonomy" id="2883125"/>
    <lineage>
        <taxon>Bacteria</taxon>
        <taxon>Pseudomonadati</taxon>
        <taxon>Bacteroidota</taxon>
        <taxon>Flavobacteriia</taxon>
        <taxon>Flavobacteriales</taxon>
        <taxon>Flavobacteriaceae</taxon>
        <taxon>Neotamlana</taxon>
    </lineage>
</organism>
<dbReference type="AlphaFoldDB" id="A0A9X1I4F2"/>
<name>A0A9X1I4F2_9FLAO</name>
<proteinExistence type="predicted"/>